<reference evidence="1" key="1">
    <citation type="submission" date="2020-10" db="EMBL/GenBank/DDBJ databases">
        <authorList>
            <person name="Gilroy R."/>
        </authorList>
    </citation>
    <scope>NUCLEOTIDE SEQUENCE</scope>
    <source>
        <strain evidence="1">F6-4510</strain>
    </source>
</reference>
<evidence type="ECO:0000313" key="1">
    <source>
        <dbReference type="EMBL" id="MBO8434459.1"/>
    </source>
</evidence>
<dbReference type="PANTHER" id="PTHR33747">
    <property type="entry name" value="UPF0225 PROTEIN SCO1677"/>
    <property type="match status" value="1"/>
</dbReference>
<accession>A0A9D9DZX0</accession>
<dbReference type="NCBIfam" id="NF004088">
    <property type="entry name" value="PRK05590.1"/>
    <property type="match status" value="1"/>
</dbReference>
<dbReference type="AlphaFoldDB" id="A0A9D9DZX0"/>
<comment type="caution">
    <text evidence="1">The sequence shown here is derived from an EMBL/GenBank/DDBJ whole genome shotgun (WGS) entry which is preliminary data.</text>
</comment>
<evidence type="ECO:0000313" key="2">
    <source>
        <dbReference type="Proteomes" id="UP000823611"/>
    </source>
</evidence>
<dbReference type="Gene3D" id="3.10.450.50">
    <property type="match status" value="1"/>
</dbReference>
<dbReference type="Proteomes" id="UP000823611">
    <property type="component" value="Unassembled WGS sequence"/>
</dbReference>
<organism evidence="1 2">
    <name type="scientific">Candidatus Fimicola merdigallinarum</name>
    <dbReference type="NCBI Taxonomy" id="2840819"/>
    <lineage>
        <taxon>Bacteria</taxon>
        <taxon>Bacillati</taxon>
        <taxon>Bacillota</taxon>
        <taxon>Clostridia</taxon>
        <taxon>Lachnospirales</taxon>
        <taxon>Lachnospiraceae</taxon>
        <taxon>Lachnospiraceae incertae sedis</taxon>
        <taxon>Candidatus Fimicola</taxon>
    </lineage>
</organism>
<proteinExistence type="predicted"/>
<gene>
    <name evidence="1" type="ORF">IAC55_03950</name>
</gene>
<dbReference type="PANTHER" id="PTHR33747:SF1">
    <property type="entry name" value="ADENYLATE CYCLASE-ASSOCIATED CAP C-TERMINAL DOMAIN-CONTAINING PROTEIN"/>
    <property type="match status" value="1"/>
</dbReference>
<dbReference type="SUPFAM" id="SSF103642">
    <property type="entry name" value="Sec-C motif"/>
    <property type="match status" value="1"/>
</dbReference>
<dbReference type="EMBL" id="JADIMX010000078">
    <property type="protein sequence ID" value="MBO8434459.1"/>
    <property type="molecule type" value="Genomic_DNA"/>
</dbReference>
<dbReference type="InterPro" id="IPR004027">
    <property type="entry name" value="SEC_C_motif"/>
</dbReference>
<dbReference type="Pfam" id="PF02810">
    <property type="entry name" value="SEC-C"/>
    <property type="match status" value="1"/>
</dbReference>
<protein>
    <submittedName>
        <fullName evidence="1">SEC-C domain-containing protein</fullName>
    </submittedName>
</protein>
<reference evidence="1" key="2">
    <citation type="journal article" date="2021" name="PeerJ">
        <title>Extensive microbial diversity within the chicken gut microbiome revealed by metagenomics and culture.</title>
        <authorList>
            <person name="Gilroy R."/>
            <person name="Ravi A."/>
            <person name="Getino M."/>
            <person name="Pursley I."/>
            <person name="Horton D.L."/>
            <person name="Alikhan N.F."/>
            <person name="Baker D."/>
            <person name="Gharbi K."/>
            <person name="Hall N."/>
            <person name="Watson M."/>
            <person name="Adriaenssens E.M."/>
            <person name="Foster-Nyarko E."/>
            <person name="Jarju S."/>
            <person name="Secka A."/>
            <person name="Antonio M."/>
            <person name="Oren A."/>
            <person name="Chaudhuri R.R."/>
            <person name="La Ragione R."/>
            <person name="Hildebrand F."/>
            <person name="Pallen M.J."/>
        </authorList>
    </citation>
    <scope>NUCLEOTIDE SEQUENCE</scope>
    <source>
        <strain evidence="1">F6-4510</strain>
    </source>
</reference>
<name>A0A9D9DZX0_9FIRM</name>
<sequence length="164" mass="18955">MTLYQNWMSRAFTKEGRSVDAVWDQYLPREQRIYEYIIGEKVTTLEGKVAELAAKFNMTAEEIVAFVDGINEVIPESYDLNTLEENSDVKLVIDFEKLFKKMVEYKAEHLYTLPQWEGIFDAKKRHELTLQQKKSRTIVKATKVGRNDPCPCGSGKKYKKCCGA</sequence>